<dbReference type="EMBL" id="SOEG01000015">
    <property type="protein sequence ID" value="TDX51171.1"/>
    <property type="molecule type" value="Genomic_DNA"/>
</dbReference>
<name>A0A4R8H729_9FIRM</name>
<accession>A0A4R8H729</accession>
<feature type="transmembrane region" description="Helical" evidence="1">
    <location>
        <begin position="86"/>
        <end position="103"/>
    </location>
</feature>
<organism evidence="2 3">
    <name type="scientific">Orenia marismortui</name>
    <dbReference type="NCBI Taxonomy" id="46469"/>
    <lineage>
        <taxon>Bacteria</taxon>
        <taxon>Bacillati</taxon>
        <taxon>Bacillota</taxon>
        <taxon>Clostridia</taxon>
        <taxon>Halanaerobiales</taxon>
        <taxon>Halobacteroidaceae</taxon>
        <taxon>Orenia</taxon>
    </lineage>
</organism>
<sequence>MGTIDKTPDEYQKLIKKHQPTDSKLKNFFLAYLIGGLVCLFGQIVINYFTSKGISLDDAGSYTTILLIFIGGLLTGLGVYDEIAQFAGAGTIVPITGFANAIVSPAMEYRQEGYILGLGAQIYSIAGPVLTYGMLSAFLIGVIKLLIV</sequence>
<evidence type="ECO:0000256" key="1">
    <source>
        <dbReference type="SAM" id="Phobius"/>
    </source>
</evidence>
<feature type="transmembrane region" description="Helical" evidence="1">
    <location>
        <begin position="61"/>
        <end position="80"/>
    </location>
</feature>
<evidence type="ECO:0000313" key="2">
    <source>
        <dbReference type="EMBL" id="TDX51171.1"/>
    </source>
</evidence>
<feature type="transmembrane region" description="Helical" evidence="1">
    <location>
        <begin position="115"/>
        <end position="147"/>
    </location>
</feature>
<keyword evidence="3" id="KW-1185">Reference proteome</keyword>
<dbReference type="STRING" id="926561.GCA_000379025_02873"/>
<keyword evidence="1" id="KW-0812">Transmembrane</keyword>
<feature type="transmembrane region" description="Helical" evidence="1">
    <location>
        <begin position="29"/>
        <end position="49"/>
    </location>
</feature>
<proteinExistence type="predicted"/>
<gene>
    <name evidence="2" type="ORF">C7959_11547</name>
</gene>
<protein>
    <submittedName>
        <fullName evidence="2">Stage V sporulation protein AC</fullName>
    </submittedName>
</protein>
<reference evidence="2 3" key="1">
    <citation type="submission" date="2019-03" db="EMBL/GenBank/DDBJ databases">
        <title>Subsurface microbial communities from deep shales in Ohio and West Virginia, USA.</title>
        <authorList>
            <person name="Wrighton K."/>
        </authorList>
    </citation>
    <scope>NUCLEOTIDE SEQUENCE [LARGE SCALE GENOMIC DNA]</scope>
    <source>
        <strain evidence="2 3">MSL 6dP</strain>
    </source>
</reference>
<dbReference type="AlphaFoldDB" id="A0A4R8H729"/>
<keyword evidence="1" id="KW-0472">Membrane</keyword>
<dbReference type="Proteomes" id="UP000295832">
    <property type="component" value="Unassembled WGS sequence"/>
</dbReference>
<keyword evidence="1" id="KW-1133">Transmembrane helix</keyword>
<dbReference type="InterPro" id="IPR005562">
    <property type="entry name" value="SpoVA"/>
</dbReference>
<comment type="caution">
    <text evidence="2">The sequence shown here is derived from an EMBL/GenBank/DDBJ whole genome shotgun (WGS) entry which is preliminary data.</text>
</comment>
<dbReference type="PANTHER" id="PTHR38450:SF1">
    <property type="entry name" value="STAGE V SPORULATION PROTEIN AC"/>
    <property type="match status" value="1"/>
</dbReference>
<dbReference type="Pfam" id="PF03862">
    <property type="entry name" value="SpoVAC_SpoVAEB"/>
    <property type="match status" value="1"/>
</dbReference>
<dbReference type="PANTHER" id="PTHR38450">
    <property type="entry name" value="STAGE V SPORULATION PROTEIN AC-RELATED"/>
    <property type="match status" value="1"/>
</dbReference>
<evidence type="ECO:0000313" key="3">
    <source>
        <dbReference type="Proteomes" id="UP000295832"/>
    </source>
</evidence>
<dbReference type="RefSeq" id="WP_134117005.1">
    <property type="nucleotide sequence ID" value="NZ_SOEG01000015.1"/>
</dbReference>
<dbReference type="InterPro" id="IPR014203">
    <property type="entry name" value="Spore_V_AC"/>
</dbReference>
<dbReference type="NCBIfam" id="TIGR02838">
    <property type="entry name" value="spore_V_AC"/>
    <property type="match status" value="1"/>
</dbReference>